<dbReference type="SMR" id="A2FHZ9"/>
<dbReference type="PANTHER" id="PTHR13743:SF161">
    <property type="entry name" value="BEIGE_BEACH DOMAIN CONTAINING PROTEIN"/>
    <property type="match status" value="1"/>
</dbReference>
<evidence type="ECO:0000259" key="2">
    <source>
        <dbReference type="PROSITE" id="PS50197"/>
    </source>
</evidence>
<evidence type="ECO:0000256" key="1">
    <source>
        <dbReference type="SAM" id="MobiDB-lite"/>
    </source>
</evidence>
<gene>
    <name evidence="3" type="ORF">TVAG_059960</name>
</gene>
<feature type="region of interest" description="Disordered" evidence="1">
    <location>
        <begin position="810"/>
        <end position="954"/>
    </location>
</feature>
<dbReference type="SUPFAM" id="SSF81837">
    <property type="entry name" value="BEACH domain"/>
    <property type="match status" value="1"/>
</dbReference>
<evidence type="ECO:0000313" key="3">
    <source>
        <dbReference type="EMBL" id="EAX95472.1"/>
    </source>
</evidence>
<dbReference type="OrthoDB" id="10658969at2759"/>
<dbReference type="Pfam" id="PF15787">
    <property type="entry name" value="DUF4704"/>
    <property type="match status" value="1"/>
</dbReference>
<dbReference type="Gene3D" id="2.130.10.10">
    <property type="entry name" value="YVTN repeat-like/Quinoprotein amine dehydrogenase"/>
    <property type="match status" value="1"/>
</dbReference>
<name>A2FHZ9_TRIV3</name>
<proteinExistence type="predicted"/>
<dbReference type="eggNOG" id="KOG1786">
    <property type="taxonomic scope" value="Eukaryota"/>
</dbReference>
<reference evidence="3" key="2">
    <citation type="journal article" date="2007" name="Science">
        <title>Draft genome sequence of the sexually transmitted pathogen Trichomonas vaginalis.</title>
        <authorList>
            <person name="Carlton J.M."/>
            <person name="Hirt R.P."/>
            <person name="Silva J.C."/>
            <person name="Delcher A.L."/>
            <person name="Schatz M."/>
            <person name="Zhao Q."/>
            <person name="Wortman J.R."/>
            <person name="Bidwell S.L."/>
            <person name="Alsmark U.C.M."/>
            <person name="Besteiro S."/>
            <person name="Sicheritz-Ponten T."/>
            <person name="Noel C.J."/>
            <person name="Dacks J.B."/>
            <person name="Foster P.G."/>
            <person name="Simillion C."/>
            <person name="Van de Peer Y."/>
            <person name="Miranda-Saavedra D."/>
            <person name="Barton G.J."/>
            <person name="Westrop G.D."/>
            <person name="Mueller S."/>
            <person name="Dessi D."/>
            <person name="Fiori P.L."/>
            <person name="Ren Q."/>
            <person name="Paulsen I."/>
            <person name="Zhang H."/>
            <person name="Bastida-Corcuera F.D."/>
            <person name="Simoes-Barbosa A."/>
            <person name="Brown M.T."/>
            <person name="Hayes R.D."/>
            <person name="Mukherjee M."/>
            <person name="Okumura C.Y."/>
            <person name="Schneider R."/>
            <person name="Smith A.J."/>
            <person name="Vanacova S."/>
            <person name="Villalvazo M."/>
            <person name="Haas B.J."/>
            <person name="Pertea M."/>
            <person name="Feldblyum T.V."/>
            <person name="Utterback T.R."/>
            <person name="Shu C.L."/>
            <person name="Osoegawa K."/>
            <person name="de Jong P.J."/>
            <person name="Hrdy I."/>
            <person name="Horvathova L."/>
            <person name="Zubacova Z."/>
            <person name="Dolezal P."/>
            <person name="Malik S.B."/>
            <person name="Logsdon J.M. Jr."/>
            <person name="Henze K."/>
            <person name="Gupta A."/>
            <person name="Wang C.C."/>
            <person name="Dunne R.L."/>
            <person name="Upcroft J.A."/>
            <person name="Upcroft P."/>
            <person name="White O."/>
            <person name="Salzberg S.L."/>
            <person name="Tang P."/>
            <person name="Chiu C.-H."/>
            <person name="Lee Y.-S."/>
            <person name="Embley T.M."/>
            <person name="Coombs G.H."/>
            <person name="Mottram J.C."/>
            <person name="Tachezy J."/>
            <person name="Fraser-Liggett C.M."/>
            <person name="Johnson P.J."/>
        </authorList>
    </citation>
    <scope>NUCLEOTIDE SEQUENCE [LARGE SCALE GENOMIC DNA]</scope>
    <source>
        <strain evidence="3">G3</strain>
    </source>
</reference>
<feature type="compositionally biased region" description="Polar residues" evidence="1">
    <location>
        <begin position="938"/>
        <end position="953"/>
    </location>
</feature>
<dbReference type="VEuPathDB" id="TrichDB:TVAGG3_0443890"/>
<protein>
    <submittedName>
        <fullName evidence="3">Beige/BEACH domain containing protein</fullName>
    </submittedName>
</protein>
<dbReference type="Pfam" id="PF02138">
    <property type="entry name" value="Beach"/>
    <property type="match status" value="1"/>
</dbReference>
<dbReference type="STRING" id="5722.A2FHZ9"/>
<dbReference type="PROSITE" id="PS50197">
    <property type="entry name" value="BEACH"/>
    <property type="match status" value="1"/>
</dbReference>
<sequence length="2803" mass="319035">MRAMKLLSEGEIYAKILKEKPNPSDIELLMSLDNVKPFTVPTNYIAELPFLKKTIKISKNPLELLIKAKIQFEFDEFNLEIISKNNDFVQKNKLITLQYILFSFVGWQLKQSQSIAPVSIFSALVVACDPDVFAEYFQYRFIAISAFYILYSQCFKQRKTQLNEYLPPLLLFLSQYRELPEHCYNLVLFAVQCCSSQHSSVVWSENFSQLLSFSTTLDLPSSVATSLIQTTVYQLSSLENSALSVFGNLILHVTGESVNHFMELIAMSMGNYSNLLAPLVIPPSSKPFTLQNNQTNEGLFRFLANDVFPDGMSFENLISFDDPGLSKLIEPGFLKKVDIILAGISKSQLLTKTFISTMMSTIALCISTPQIYLLYATLLYICSNCDYLDEIRDLGKFFLNEIIFDPGVTFDQKKNNFSTISRIRSESLLIASRIDVQGLDQFLFKIKITPLLFTECIYRLLSFNETNCSHTIISKSLIQSAIFYRPFVSSSNEVSTAFKAIFLYFYTMFQQTSIVSQSFESILFVQGFLAFLYEPKIRPFVLTQTRQYLIQDNTKDNPGLIELLINIVELTCHDFPDEKSVLLASDLYQTINDILVHKASLLPAFESLLFTALKTNNILSFSIVNVTFFDNLLSFLAFISMNHIFSAPELNSLEQMIKFLYENNNIPITVFYKLIQLASSTMFAGQSTSIMIKQPKVLKLLIILFKESSNFIEIVRFISGICQYSYKNCIACHNGEIDLLFIDLLKEEDKIEDETKEEIFSAFNKISTVVSSVSVMQHYISLLCPQSVDSPPSPTPSSLLVLDLGETPSKLAENPSKLTENLSNTSNSSENSSNLPSSSENLSNDSKLTEKSSNSSENLTEKSSQNLTKLQNSSEALSNPSKLTENLTNSSEMMSNSSGNVSNVSSSSGSITRSSSLSPSPSANLESDSSSSNLTDSKLLQSSNEEFSSSDQLIKSKEEVNSKLNEKLTENINNDYIPLKATSKKLTRMNSNSNLSLSSFSSLNFNMSSKVVTNLEFQALKALSNNMYQSRKLPISSMPLTRDSFIKLHNIPTSELTEGFAFVIWLYHEPTDATYKPQLFFIGEENDKMIKINLSQSQLVITHCGDDYDTVATVDVNIKARQWVLLSIEYTNDYVKGGTVCVVSCNCQDPKKVALQDLHWKKRFVDVTIGGLASDSPLPLYCSRIGGFGFFKSLTESHLMKLNEAGPRIDPPPYEQTFLSAKTILQQNELFVQETQSNYNITLSYKYNNKETLMSLSEVLGHLCKVEFLLPLFSQLDLINEQIDSFFDLIIDVFSNALSMSQKAQQLFYEASGFDIISHLLMTCNAKLITYHIYAHFYGICEVISESNLQSQLLDSILLNEMIWIRADSFNHLKIVKHWARVIFVSYETIFMKLRSIKNLLTTAKLFYQTNVPDINAFKYITSLRDPRLNNFECRKVIFQIIQLMAAVTFTDDDFLYLIGMIVTANDHDLCLDYLNFLVDLLEMNPSPIQNVTVDALTLLMMTFSFNDENIITKVFHIIYIANKNNMLKGVLIHEHIYIIMRELTLDVVREPVFNSLLDLLLKGFYDILPIVSWLSINLGANAMITLIEKLEPNKNYVTHLQWMFWPTVLLLKCPNSVSDKLIDFILFSDLEGWSNFYMMINVCARLTNGHSTEYRQMMLNKIVDYLLVKKKNELMESFFSLAKSYILYHNNNSALQTLITYSPFNIRRMRSHTNQIPRFSPERKQSAIHFNFRNISLPPRLQFPDVSAMNLWITPAEVEKQIQSMESNFSKETHVFFSLSIGPDGEWVDAELAKKCLDLYLFWNNSNYLDFDLILCAFLIPYYYNKVFEHFTSLNLNSQEVSKLLPFLSLINTKCEDNSRQMIFKIPVKNMKLSSFSALESVANNAPPNAVHGIVIAVNQLIRFFKNNKEKSNGILKFQSCPTIMSASQSPKRVLYSLQKKKRDDERKWIRLWRNLTIDGAPWSSCLEHSLTDKLPLKRDQTLCTFICPAKLKRNWNLTNQGLTLEKSMSVLFQSSTALLNNRQNSTENVVIDKNFIEVPCNVVTIEGQNPADFIITNTTIGIKKHDTTLREYTIDQIQFMIERRRINKQSAIELFFHGGRSKLLSFDDKYFAHVQAGLKARHISELTKETANLNQLMKMWQNREISTFEYLMKLNMISGRTFSSLQHYPIMPWIISDYESKVFDCNDSMFLRDVRKPMSQVGQERLMRIITKMQETGVVDFSLPGSPMRPTDICSYLCRLHPFSELDYDEPCLSISKAFNKATNDDFCYSELVPEFFYMPEAFLKTNPKNKTQEMEFPAWSNDDAFTFVYLNRKALECDLISSSINQWIDLIWGTKQRDSGAISAFNKFTSDVYEDSENFDIYDGSRTGFVPERLFTEPHPPRFEIEEKIQNQITSPLIIQTQNVNTVVYSNYAVLSNNIMEVMILDSIGKVTVHTLDFTQLQKYTNKGPNMIRQYSSQSSISLSQNSESDSGMSSSMFVTKTPLLNQKMTNENESIISSISFERLQNLTKSEIRSPTGTNSSSGFTSSNSNSSLNILPPPNVTAVIPNFLQIALNAKYDMFSFIDRNTLMFVDNGLVKTFSISTKTTQVLKMHTSDVTILSLSKQWLCASSRGSVLNFCRISDLSKVVFSIPLYRDSIQCVNINPNFSLAVAGTRDGFLFFVSLTHGTVGATVDIQKAGPYKVIVTSAWGFVVVYMTELERGSVRHYLTLYSPNGRLIKRRTIGSGISCWNSFKTVDGFDYVVCADDRGRLWVFEAFFLSMDEFVYRCNGQVTNVCYSTDQNGIVATTADGRILFVPHKI</sequence>
<feature type="compositionally biased region" description="Low complexity" evidence="1">
    <location>
        <begin position="888"/>
        <end position="937"/>
    </location>
</feature>
<dbReference type="InterPro" id="IPR000409">
    <property type="entry name" value="BEACH_dom"/>
</dbReference>
<accession>A2FHZ9</accession>
<dbReference type="CDD" id="cd06071">
    <property type="entry name" value="Beach"/>
    <property type="match status" value="1"/>
</dbReference>
<keyword evidence="4" id="KW-1185">Reference proteome</keyword>
<dbReference type="InterPro" id="IPR015943">
    <property type="entry name" value="WD40/YVTN_repeat-like_dom_sf"/>
</dbReference>
<evidence type="ECO:0000313" key="4">
    <source>
        <dbReference type="Proteomes" id="UP000001542"/>
    </source>
</evidence>
<dbReference type="InterPro" id="IPR031570">
    <property type="entry name" value="NBEA/BDCP_DUF4704"/>
</dbReference>
<dbReference type="RefSeq" id="XP_001308402.1">
    <property type="nucleotide sequence ID" value="XM_001308401.1"/>
</dbReference>
<dbReference type="InParanoid" id="A2FHZ9"/>
<feature type="domain" description="BEACH" evidence="2">
    <location>
        <begin position="2127"/>
        <end position="2409"/>
    </location>
</feature>
<dbReference type="SMART" id="SM01026">
    <property type="entry name" value="Beach"/>
    <property type="match status" value="1"/>
</dbReference>
<dbReference type="SUPFAM" id="SSF50729">
    <property type="entry name" value="PH domain-like"/>
    <property type="match status" value="1"/>
</dbReference>
<dbReference type="PANTHER" id="PTHR13743">
    <property type="entry name" value="BEIGE/BEACH-RELATED"/>
    <property type="match status" value="1"/>
</dbReference>
<organism evidence="3 4">
    <name type="scientific">Trichomonas vaginalis (strain ATCC PRA-98 / G3)</name>
    <dbReference type="NCBI Taxonomy" id="412133"/>
    <lineage>
        <taxon>Eukaryota</taxon>
        <taxon>Metamonada</taxon>
        <taxon>Parabasalia</taxon>
        <taxon>Trichomonadida</taxon>
        <taxon>Trichomonadidae</taxon>
        <taxon>Trichomonas</taxon>
    </lineage>
</organism>
<feature type="compositionally biased region" description="Polar residues" evidence="1">
    <location>
        <begin position="851"/>
        <end position="887"/>
    </location>
</feature>
<dbReference type="VEuPathDB" id="TrichDB:TVAG_059960"/>
<dbReference type="Gene3D" id="1.10.1540.10">
    <property type="entry name" value="BEACH domain"/>
    <property type="match status" value="1"/>
</dbReference>
<reference evidence="3" key="1">
    <citation type="submission" date="2006-10" db="EMBL/GenBank/DDBJ databases">
        <authorList>
            <person name="Amadeo P."/>
            <person name="Zhao Q."/>
            <person name="Wortman J."/>
            <person name="Fraser-Liggett C."/>
            <person name="Carlton J."/>
        </authorList>
    </citation>
    <scope>NUCLEOTIDE SEQUENCE</scope>
    <source>
        <strain evidence="3">G3</strain>
    </source>
</reference>
<dbReference type="InterPro" id="IPR036322">
    <property type="entry name" value="WD40_repeat_dom_sf"/>
</dbReference>
<dbReference type="InterPro" id="IPR050865">
    <property type="entry name" value="BEACH_Domain"/>
</dbReference>
<dbReference type="SUPFAM" id="SSF50978">
    <property type="entry name" value="WD40 repeat-like"/>
    <property type="match status" value="1"/>
</dbReference>
<dbReference type="Proteomes" id="UP000001542">
    <property type="component" value="Unassembled WGS sequence"/>
</dbReference>
<dbReference type="EMBL" id="DS113804">
    <property type="protein sequence ID" value="EAX95472.1"/>
    <property type="molecule type" value="Genomic_DNA"/>
</dbReference>
<dbReference type="InterPro" id="IPR036372">
    <property type="entry name" value="BEACH_dom_sf"/>
</dbReference>
<dbReference type="KEGG" id="tva:4753227"/>
<feature type="compositionally biased region" description="Low complexity" evidence="1">
    <location>
        <begin position="816"/>
        <end position="846"/>
    </location>
</feature>